<keyword evidence="1" id="KW-0489">Methyltransferase</keyword>
<keyword evidence="3" id="KW-0949">S-adenosyl-L-methionine</keyword>
<dbReference type="PROSITE" id="PS51682">
    <property type="entry name" value="SAM_OMT_I"/>
    <property type="match status" value="1"/>
</dbReference>
<dbReference type="PANTHER" id="PTHR10509">
    <property type="entry name" value="O-METHYLTRANSFERASE-RELATED"/>
    <property type="match status" value="1"/>
</dbReference>
<dbReference type="InterPro" id="IPR029063">
    <property type="entry name" value="SAM-dependent_MTases_sf"/>
</dbReference>
<dbReference type="Gene3D" id="3.40.50.150">
    <property type="entry name" value="Vaccinia Virus protein VP39"/>
    <property type="match status" value="1"/>
</dbReference>
<sequence>MEEQNKWSNVDAYFNDRLLAADPVLDAVLDANTGAGLPAIDVAPNQGKLLHLLAKMKGASNILEIGTLGGYSTIWLARALPETGRLVSLEFEHKHVVVAEDNLRMAGLADKTEVIEGPALDSLALLEARGYEPFDFIFIDADKPNNPHYLKWALKLARPGAVIVADNVVRDGEVIDPGSADDRVQGIRQFMELLAAEPRIDATAIQTVGSKGYDGFVLGIVTTQNNP</sequence>
<gene>
    <name evidence="4" type="ORF">J2Z70_003752</name>
</gene>
<dbReference type="Pfam" id="PF01596">
    <property type="entry name" value="Methyltransf_3"/>
    <property type="match status" value="1"/>
</dbReference>
<proteinExistence type="predicted"/>
<dbReference type="PANTHER" id="PTHR10509:SF14">
    <property type="entry name" value="CAFFEOYL-COA O-METHYLTRANSFERASE 3-RELATED"/>
    <property type="match status" value="1"/>
</dbReference>
<evidence type="ECO:0000256" key="1">
    <source>
        <dbReference type="ARBA" id="ARBA00022603"/>
    </source>
</evidence>
<organism evidence="4 5">
    <name type="scientific">Paenibacillus silagei</name>
    <dbReference type="NCBI Taxonomy" id="1670801"/>
    <lineage>
        <taxon>Bacteria</taxon>
        <taxon>Bacillati</taxon>
        <taxon>Bacillota</taxon>
        <taxon>Bacilli</taxon>
        <taxon>Bacillales</taxon>
        <taxon>Paenibacillaceae</taxon>
        <taxon>Paenibacillus</taxon>
    </lineage>
</organism>
<dbReference type="EMBL" id="JAGGLV010000012">
    <property type="protein sequence ID" value="MBP2113591.1"/>
    <property type="molecule type" value="Genomic_DNA"/>
</dbReference>
<evidence type="ECO:0000313" key="4">
    <source>
        <dbReference type="EMBL" id="MBP2113591.1"/>
    </source>
</evidence>
<evidence type="ECO:0000256" key="3">
    <source>
        <dbReference type="ARBA" id="ARBA00022691"/>
    </source>
</evidence>
<keyword evidence="2" id="KW-0808">Transferase</keyword>
<dbReference type="InterPro" id="IPR050362">
    <property type="entry name" value="Cation-dep_OMT"/>
</dbReference>
<name>A0ABS4NU53_9BACL</name>
<comment type="caution">
    <text evidence="4">The sequence shown here is derived from an EMBL/GenBank/DDBJ whole genome shotgun (WGS) entry which is preliminary data.</text>
</comment>
<keyword evidence="5" id="KW-1185">Reference proteome</keyword>
<dbReference type="RefSeq" id="WP_036729898.1">
    <property type="nucleotide sequence ID" value="NZ_JAGGLV010000012.1"/>
</dbReference>
<reference evidence="4 5" key="1">
    <citation type="submission" date="2021-03" db="EMBL/GenBank/DDBJ databases">
        <title>Genomic Encyclopedia of Type Strains, Phase IV (KMG-IV): sequencing the most valuable type-strain genomes for metagenomic binning, comparative biology and taxonomic classification.</title>
        <authorList>
            <person name="Goeker M."/>
        </authorList>
    </citation>
    <scope>NUCLEOTIDE SEQUENCE [LARGE SCALE GENOMIC DNA]</scope>
    <source>
        <strain evidence="4 5">DSM 101953</strain>
    </source>
</reference>
<evidence type="ECO:0000313" key="5">
    <source>
        <dbReference type="Proteomes" id="UP000773462"/>
    </source>
</evidence>
<accession>A0ABS4NU53</accession>
<dbReference type="SUPFAM" id="SSF53335">
    <property type="entry name" value="S-adenosyl-L-methionine-dependent methyltransferases"/>
    <property type="match status" value="1"/>
</dbReference>
<dbReference type="Proteomes" id="UP000773462">
    <property type="component" value="Unassembled WGS sequence"/>
</dbReference>
<dbReference type="InterPro" id="IPR002935">
    <property type="entry name" value="SAM_O-MeTrfase"/>
</dbReference>
<evidence type="ECO:0000256" key="2">
    <source>
        <dbReference type="ARBA" id="ARBA00022679"/>
    </source>
</evidence>
<protein>
    <submittedName>
        <fullName evidence="4">O-methyltransferase YrrM</fullName>
    </submittedName>
</protein>
<dbReference type="CDD" id="cd02440">
    <property type="entry name" value="AdoMet_MTases"/>
    <property type="match status" value="1"/>
</dbReference>